<dbReference type="EMBL" id="JAAAHY010000444">
    <property type="protein sequence ID" value="KAF9963702.1"/>
    <property type="molecule type" value="Genomic_DNA"/>
</dbReference>
<keyword evidence="4" id="KW-1185">Reference proteome</keyword>
<dbReference type="OrthoDB" id="2438256at2759"/>
<gene>
    <name evidence="3" type="ORF">BGZ70_007236</name>
</gene>
<evidence type="ECO:0000256" key="1">
    <source>
        <dbReference type="SAM" id="MobiDB-lite"/>
    </source>
</evidence>
<name>A0A9P6J6L6_MORAP</name>
<feature type="transmembrane region" description="Helical" evidence="2">
    <location>
        <begin position="33"/>
        <end position="52"/>
    </location>
</feature>
<evidence type="ECO:0000313" key="4">
    <source>
        <dbReference type="Proteomes" id="UP000738359"/>
    </source>
</evidence>
<reference evidence="3" key="1">
    <citation type="journal article" date="2020" name="Fungal Divers.">
        <title>Resolving the Mortierellaceae phylogeny through synthesis of multi-gene phylogenetics and phylogenomics.</title>
        <authorList>
            <person name="Vandepol N."/>
            <person name="Liber J."/>
            <person name="Desiro A."/>
            <person name="Na H."/>
            <person name="Kennedy M."/>
            <person name="Barry K."/>
            <person name="Grigoriev I.V."/>
            <person name="Miller A.N."/>
            <person name="O'Donnell K."/>
            <person name="Stajich J.E."/>
            <person name="Bonito G."/>
        </authorList>
    </citation>
    <scope>NUCLEOTIDE SEQUENCE</scope>
    <source>
        <strain evidence="3">CK1249</strain>
    </source>
</reference>
<protein>
    <submittedName>
        <fullName evidence="3">Uncharacterized protein</fullName>
    </submittedName>
</protein>
<feature type="region of interest" description="Disordered" evidence="1">
    <location>
        <begin position="109"/>
        <end position="133"/>
    </location>
</feature>
<feature type="compositionally biased region" description="Acidic residues" evidence="1">
    <location>
        <begin position="227"/>
        <end position="239"/>
    </location>
</feature>
<feature type="region of interest" description="Disordered" evidence="1">
    <location>
        <begin position="155"/>
        <end position="305"/>
    </location>
</feature>
<keyword evidence="2" id="KW-0472">Membrane</keyword>
<accession>A0A9P6J6L6</accession>
<keyword evidence="2" id="KW-0812">Transmembrane</keyword>
<comment type="caution">
    <text evidence="3">The sequence shown here is derived from an EMBL/GenBank/DDBJ whole genome shotgun (WGS) entry which is preliminary data.</text>
</comment>
<feature type="compositionally biased region" description="Polar residues" evidence="1">
    <location>
        <begin position="169"/>
        <end position="181"/>
    </location>
</feature>
<dbReference type="AlphaFoldDB" id="A0A9P6J6L6"/>
<feature type="compositionally biased region" description="Polar residues" evidence="1">
    <location>
        <begin position="196"/>
        <end position="212"/>
    </location>
</feature>
<sequence>MSTDIYARISERMKRENFTEEEIRVVKKAKDQLSNYATGGSVVGGLAGLMLARAKNFKGLQGMAIATGGFLIGSQMGLLFGAMSSVKTIQSIPNFQRILNIVQEVRSETALEGRPPQHHHAATLPSAGHPRFPVQQRGSELMADNVVEQQSHSFQGFQDGDGYHGGNDPNGSNPQDQNTAWAQAEQRAKELRASSPGWSQIRQQNMPKSTWNDIRDGRRRIRGTADSDQDADDAVEDDDSHSGSFSRRTAVQKPALSGWDRVRHSDGDGFVSAGEAPDGPSDFARTREDLESRPSVKKNQYGDSF</sequence>
<organism evidence="3 4">
    <name type="scientific">Mortierella alpina</name>
    <name type="common">Oleaginous fungus</name>
    <name type="synonym">Mortierella renispora</name>
    <dbReference type="NCBI Taxonomy" id="64518"/>
    <lineage>
        <taxon>Eukaryota</taxon>
        <taxon>Fungi</taxon>
        <taxon>Fungi incertae sedis</taxon>
        <taxon>Mucoromycota</taxon>
        <taxon>Mortierellomycotina</taxon>
        <taxon>Mortierellomycetes</taxon>
        <taxon>Mortierellales</taxon>
        <taxon>Mortierellaceae</taxon>
        <taxon>Mortierella</taxon>
    </lineage>
</organism>
<evidence type="ECO:0000256" key="2">
    <source>
        <dbReference type="SAM" id="Phobius"/>
    </source>
</evidence>
<dbReference type="Proteomes" id="UP000738359">
    <property type="component" value="Unassembled WGS sequence"/>
</dbReference>
<feature type="compositionally biased region" description="Basic and acidic residues" evidence="1">
    <location>
        <begin position="284"/>
        <end position="294"/>
    </location>
</feature>
<evidence type="ECO:0000313" key="3">
    <source>
        <dbReference type="EMBL" id="KAF9963702.1"/>
    </source>
</evidence>
<keyword evidence="2" id="KW-1133">Transmembrane helix</keyword>
<feature type="transmembrane region" description="Helical" evidence="2">
    <location>
        <begin position="64"/>
        <end position="83"/>
    </location>
</feature>
<proteinExistence type="predicted"/>